<evidence type="ECO:0000256" key="1">
    <source>
        <dbReference type="ARBA" id="ARBA00001954"/>
    </source>
</evidence>
<dbReference type="Gene3D" id="3.60.130.10">
    <property type="entry name" value="Clavaminate synthase-like"/>
    <property type="match status" value="1"/>
</dbReference>
<keyword evidence="3" id="KW-0045">Antibiotic biosynthesis</keyword>
<dbReference type="InterPro" id="IPR042098">
    <property type="entry name" value="TauD-like_sf"/>
</dbReference>
<dbReference type="Pfam" id="PF02668">
    <property type="entry name" value="TauD"/>
    <property type="match status" value="1"/>
</dbReference>
<evidence type="ECO:0000256" key="3">
    <source>
        <dbReference type="ARBA" id="ARBA00023194"/>
    </source>
</evidence>
<keyword evidence="2" id="KW-0560">Oxidoreductase</keyword>
<dbReference type="SUPFAM" id="SSF51197">
    <property type="entry name" value="Clavaminate synthase-like"/>
    <property type="match status" value="1"/>
</dbReference>
<dbReference type="EMBL" id="CACVAV010000282">
    <property type="protein sequence ID" value="CAA6818025.1"/>
    <property type="molecule type" value="Genomic_DNA"/>
</dbReference>
<dbReference type="PANTHER" id="PTHR10696">
    <property type="entry name" value="GAMMA-BUTYROBETAINE HYDROXYLASE-RELATED"/>
    <property type="match status" value="1"/>
</dbReference>
<dbReference type="InterPro" id="IPR003819">
    <property type="entry name" value="TauD/TfdA-like"/>
</dbReference>
<sequence>MTDLIPTKINQQHDIDTIRNEILRKGYYLANTGQICDERELTRLIDALGGFWQQGGPQVIAPLPNPTFIAQTTDEIPPHNECAYAAQPPRHLLLHCQENQVQGGDFFLVDSNHVLKTLSSELFALLYYAKFQCRINPSHPETVSLLQRNERGEYHLQYSCIGHTEDWNDHLNYVPLAPLYQGYETIIPSLQAQLRREDLRQTRKWEQGDLLIFDNRRFLHGRNAFQGSGRRLDHLRIH</sequence>
<dbReference type="AlphaFoldDB" id="A0A6S6TFC3"/>
<dbReference type="GO" id="GO:0016706">
    <property type="term" value="F:2-oxoglutarate-dependent dioxygenase activity"/>
    <property type="evidence" value="ECO:0007669"/>
    <property type="project" value="UniProtKB-ARBA"/>
</dbReference>
<gene>
    <name evidence="5" type="ORF">HELGO_WM19805</name>
</gene>
<proteinExistence type="predicted"/>
<accession>A0A6S6TFC3</accession>
<evidence type="ECO:0000313" key="5">
    <source>
        <dbReference type="EMBL" id="CAA6818025.1"/>
    </source>
</evidence>
<reference evidence="5" key="1">
    <citation type="submission" date="2020-01" db="EMBL/GenBank/DDBJ databases">
        <authorList>
            <person name="Meier V. D."/>
            <person name="Meier V D."/>
        </authorList>
    </citation>
    <scope>NUCLEOTIDE SEQUENCE</scope>
    <source>
        <strain evidence="5">HLG_WM_MAG_08</strain>
    </source>
</reference>
<name>A0A6S6TFC3_9GAMM</name>
<dbReference type="InterPro" id="IPR050411">
    <property type="entry name" value="AlphaKG_dependent_hydroxylases"/>
</dbReference>
<evidence type="ECO:0000256" key="2">
    <source>
        <dbReference type="ARBA" id="ARBA00023002"/>
    </source>
</evidence>
<protein>
    <recommendedName>
        <fullName evidence="4">TauD/TfdA-like domain-containing protein</fullName>
    </recommendedName>
</protein>
<dbReference type="GO" id="GO:0017000">
    <property type="term" value="P:antibiotic biosynthetic process"/>
    <property type="evidence" value="ECO:0007669"/>
    <property type="project" value="UniProtKB-KW"/>
</dbReference>
<organism evidence="5">
    <name type="scientific">uncultured Thiotrichaceae bacterium</name>
    <dbReference type="NCBI Taxonomy" id="298394"/>
    <lineage>
        <taxon>Bacteria</taxon>
        <taxon>Pseudomonadati</taxon>
        <taxon>Pseudomonadota</taxon>
        <taxon>Gammaproteobacteria</taxon>
        <taxon>Thiotrichales</taxon>
        <taxon>Thiotrichaceae</taxon>
        <taxon>environmental samples</taxon>
    </lineage>
</organism>
<feature type="domain" description="TauD/TfdA-like" evidence="4">
    <location>
        <begin position="68"/>
        <end position="232"/>
    </location>
</feature>
<dbReference type="PANTHER" id="PTHR10696:SF56">
    <property type="entry name" value="TAUD_TFDA-LIKE DOMAIN-CONTAINING PROTEIN"/>
    <property type="match status" value="1"/>
</dbReference>
<evidence type="ECO:0000259" key="4">
    <source>
        <dbReference type="Pfam" id="PF02668"/>
    </source>
</evidence>
<comment type="cofactor">
    <cofactor evidence="1">
        <name>Fe(2+)</name>
        <dbReference type="ChEBI" id="CHEBI:29033"/>
    </cofactor>
</comment>